<dbReference type="RefSeq" id="WP_112747468.1">
    <property type="nucleotide sequence ID" value="NZ_QMFY01000006.1"/>
</dbReference>
<accession>A0A364Y1Q6</accession>
<proteinExistence type="predicted"/>
<gene>
    <name evidence="1" type="ORF">DQQ10_13850</name>
</gene>
<evidence type="ECO:0000313" key="2">
    <source>
        <dbReference type="Proteomes" id="UP000251889"/>
    </source>
</evidence>
<dbReference type="Proteomes" id="UP000251889">
    <property type="component" value="Unassembled WGS sequence"/>
</dbReference>
<dbReference type="AlphaFoldDB" id="A0A364Y1Q6"/>
<sequence>MKSIEYQVGNWVKRPQSVEDFFVSPMFEDQIKTLQTNDSALFSKPDDRGNGSVPLFQLRGIPLTDQWFVRLGFENKSDDTAIIWRKVAPGMTMFDILQRHGDSRIFSINFKKVQIPVQYVHQLQNLYKGLAGEELIQDQTL</sequence>
<name>A0A364Y1Q6_9BACT</name>
<keyword evidence="2" id="KW-1185">Reference proteome</keyword>
<comment type="caution">
    <text evidence="1">The sequence shown here is derived from an EMBL/GenBank/DDBJ whole genome shotgun (WGS) entry which is preliminary data.</text>
</comment>
<reference evidence="1 2" key="1">
    <citation type="submission" date="2018-06" db="EMBL/GenBank/DDBJ databases">
        <title>Chryseolinea flavus sp. nov., a member of the phylum Bacteroidetes isolated from soil.</title>
        <authorList>
            <person name="Li Y."/>
            <person name="Wang J."/>
        </authorList>
    </citation>
    <scope>NUCLEOTIDE SEQUENCE [LARGE SCALE GENOMIC DNA]</scope>
    <source>
        <strain evidence="1 2">SDU1-6</strain>
    </source>
</reference>
<dbReference type="EMBL" id="QMFY01000006">
    <property type="protein sequence ID" value="RAW00668.1"/>
    <property type="molecule type" value="Genomic_DNA"/>
</dbReference>
<dbReference type="OrthoDB" id="956134at2"/>
<evidence type="ECO:0000313" key="1">
    <source>
        <dbReference type="EMBL" id="RAW00668.1"/>
    </source>
</evidence>
<organism evidence="1 2">
    <name type="scientific">Pseudochryseolinea flava</name>
    <dbReference type="NCBI Taxonomy" id="2059302"/>
    <lineage>
        <taxon>Bacteria</taxon>
        <taxon>Pseudomonadati</taxon>
        <taxon>Bacteroidota</taxon>
        <taxon>Cytophagia</taxon>
        <taxon>Cytophagales</taxon>
        <taxon>Fulvivirgaceae</taxon>
        <taxon>Pseudochryseolinea</taxon>
    </lineage>
</organism>
<protein>
    <submittedName>
        <fullName evidence="1">Uncharacterized protein</fullName>
    </submittedName>
</protein>